<dbReference type="PANTHER" id="PTHR11364:SF27">
    <property type="entry name" value="SULFURTRANSFERASE"/>
    <property type="match status" value="1"/>
</dbReference>
<comment type="catalytic activity">
    <reaction evidence="4">
        <text>thiosulfate + hydrogen cyanide = thiocyanate + sulfite + 2 H(+)</text>
        <dbReference type="Rhea" id="RHEA:16881"/>
        <dbReference type="ChEBI" id="CHEBI:15378"/>
        <dbReference type="ChEBI" id="CHEBI:17359"/>
        <dbReference type="ChEBI" id="CHEBI:18022"/>
        <dbReference type="ChEBI" id="CHEBI:18407"/>
        <dbReference type="ChEBI" id="CHEBI:33542"/>
        <dbReference type="EC" id="2.8.1.1"/>
    </reaction>
</comment>
<dbReference type="SUPFAM" id="SSF52821">
    <property type="entry name" value="Rhodanese/Cell cycle control phosphatase"/>
    <property type="match status" value="2"/>
</dbReference>
<accession>A0A2G5VSB7</accession>
<dbReference type="AlphaFoldDB" id="A0A2G5VSB7"/>
<dbReference type="InterPro" id="IPR036873">
    <property type="entry name" value="Rhodanese-like_dom_sf"/>
</dbReference>
<evidence type="ECO:0000256" key="1">
    <source>
        <dbReference type="ARBA" id="ARBA00012245"/>
    </source>
</evidence>
<dbReference type="InterPro" id="IPR045078">
    <property type="entry name" value="TST/MPST-like"/>
</dbReference>
<gene>
    <name evidence="6" type="primary">Cnig_chr_I.g3845</name>
    <name evidence="6" type="ORF">B9Z55_003845</name>
</gene>
<keyword evidence="7" id="KW-1185">Reference proteome</keyword>
<dbReference type="EC" id="2.8.1.1" evidence="1"/>
<dbReference type="GO" id="GO:0004792">
    <property type="term" value="F:thiosulfate-cyanide sulfurtransferase activity"/>
    <property type="evidence" value="ECO:0007669"/>
    <property type="project" value="UniProtKB-EC"/>
</dbReference>
<sequence>MVTVVWIINRFVCTLTANNQPTQKRRAMAVEMIVEPKWVVQNFGNVRILDCSWTFKPKADVAEYKAKYYNKFGVGMNELKNPEYLAEHINGAAHFNFDIAYYPTEDERFGLYTPEEFSSYVKRLGVFNGDHLILYGRGKDGGMAAASRAYWTFRYYGYTQVSVLNGGLEAFKLAQGVVQSGESMISGGNFESKSVDNNILAKLADVPFGNLSSIKYLDARSKEEFIGKVPIGYPDSKAEGVRCKDAIHFPIGEVCAAKGFKKKTDCDQAFAAKGIKVGDTVVIGCGIGVSASAVWLAAARSGIVAKLYNGGVHELAYKAPQHLNTKG</sequence>
<evidence type="ECO:0000256" key="2">
    <source>
        <dbReference type="ARBA" id="ARBA00022679"/>
    </source>
</evidence>
<keyword evidence="3" id="KW-0677">Repeat</keyword>
<dbReference type="PANTHER" id="PTHR11364">
    <property type="entry name" value="THIOSULFATE SULFERTANSFERASE"/>
    <property type="match status" value="1"/>
</dbReference>
<dbReference type="PROSITE" id="PS50206">
    <property type="entry name" value="RHODANESE_3"/>
    <property type="match status" value="2"/>
</dbReference>
<dbReference type="STRING" id="1611254.A0A2G5VSB7"/>
<dbReference type="SMART" id="SM00450">
    <property type="entry name" value="RHOD"/>
    <property type="match status" value="2"/>
</dbReference>
<keyword evidence="2" id="KW-0808">Transferase</keyword>
<dbReference type="EMBL" id="PDUG01000001">
    <property type="protein sequence ID" value="PIC54705.1"/>
    <property type="molecule type" value="Genomic_DNA"/>
</dbReference>
<dbReference type="CDD" id="cd01448">
    <property type="entry name" value="TST_Repeat_1"/>
    <property type="match status" value="1"/>
</dbReference>
<dbReference type="Proteomes" id="UP000230233">
    <property type="component" value="Chromosome I"/>
</dbReference>
<evidence type="ECO:0000259" key="5">
    <source>
        <dbReference type="PROSITE" id="PS50206"/>
    </source>
</evidence>
<evidence type="ECO:0000256" key="3">
    <source>
        <dbReference type="ARBA" id="ARBA00022737"/>
    </source>
</evidence>
<proteinExistence type="predicted"/>
<dbReference type="FunFam" id="3.40.250.10:FF:000066">
    <property type="entry name" value="MercaptoPyruvate SulfurTransferase homolog"/>
    <property type="match status" value="1"/>
</dbReference>
<dbReference type="Gene3D" id="3.40.250.10">
    <property type="entry name" value="Rhodanese-like domain"/>
    <property type="match status" value="2"/>
</dbReference>
<reference evidence="7" key="1">
    <citation type="submission" date="2017-10" db="EMBL/GenBank/DDBJ databases">
        <title>Rapid genome shrinkage in a self-fertile nematode reveals novel sperm competition proteins.</title>
        <authorList>
            <person name="Yin D."/>
            <person name="Schwarz E.M."/>
            <person name="Thomas C.G."/>
            <person name="Felde R.L."/>
            <person name="Korf I.F."/>
            <person name="Cutter A.D."/>
            <person name="Schartner C.M."/>
            <person name="Ralston E.J."/>
            <person name="Meyer B.J."/>
            <person name="Haag E.S."/>
        </authorList>
    </citation>
    <scope>NUCLEOTIDE SEQUENCE [LARGE SCALE GENOMIC DNA]</scope>
    <source>
        <strain evidence="7">JU1422</strain>
    </source>
</reference>
<comment type="caution">
    <text evidence="6">The sequence shown here is derived from an EMBL/GenBank/DDBJ whole genome shotgun (WGS) entry which is preliminary data.</text>
</comment>
<protein>
    <recommendedName>
        <fullName evidence="1">thiosulfate sulfurtransferase</fullName>
        <ecNumber evidence="1">2.8.1.1</ecNumber>
    </recommendedName>
</protein>
<dbReference type="FunFam" id="3.40.250.10:FF:000058">
    <property type="entry name" value="MercaptoPyruvate SulfurTransferase homolog"/>
    <property type="match status" value="1"/>
</dbReference>
<organism evidence="6 7">
    <name type="scientific">Caenorhabditis nigoni</name>
    <dbReference type="NCBI Taxonomy" id="1611254"/>
    <lineage>
        <taxon>Eukaryota</taxon>
        <taxon>Metazoa</taxon>
        <taxon>Ecdysozoa</taxon>
        <taxon>Nematoda</taxon>
        <taxon>Chromadorea</taxon>
        <taxon>Rhabditida</taxon>
        <taxon>Rhabditina</taxon>
        <taxon>Rhabditomorpha</taxon>
        <taxon>Rhabditoidea</taxon>
        <taxon>Rhabditidae</taxon>
        <taxon>Peloderinae</taxon>
        <taxon>Caenorhabditis</taxon>
    </lineage>
</organism>
<feature type="domain" description="Rhodanese" evidence="5">
    <location>
        <begin position="42"/>
        <end position="180"/>
    </location>
</feature>
<feature type="domain" description="Rhodanese" evidence="5">
    <location>
        <begin position="210"/>
        <end position="324"/>
    </location>
</feature>
<dbReference type="OrthoDB" id="270167at2759"/>
<evidence type="ECO:0000313" key="7">
    <source>
        <dbReference type="Proteomes" id="UP000230233"/>
    </source>
</evidence>
<dbReference type="GO" id="GO:0005739">
    <property type="term" value="C:mitochondrion"/>
    <property type="evidence" value="ECO:0007669"/>
    <property type="project" value="TreeGrafter"/>
</dbReference>
<evidence type="ECO:0000256" key="4">
    <source>
        <dbReference type="ARBA" id="ARBA00047549"/>
    </source>
</evidence>
<dbReference type="Pfam" id="PF00581">
    <property type="entry name" value="Rhodanese"/>
    <property type="match status" value="1"/>
</dbReference>
<evidence type="ECO:0000313" key="6">
    <source>
        <dbReference type="EMBL" id="PIC54705.1"/>
    </source>
</evidence>
<dbReference type="InterPro" id="IPR001763">
    <property type="entry name" value="Rhodanese-like_dom"/>
</dbReference>
<name>A0A2G5VSB7_9PELO</name>